<dbReference type="EMBL" id="BAAAQX010000053">
    <property type="protein sequence ID" value="GAA2215652.1"/>
    <property type="molecule type" value="Genomic_DNA"/>
</dbReference>
<dbReference type="RefSeq" id="WP_344494564.1">
    <property type="nucleotide sequence ID" value="NZ_BAAAQX010000053.1"/>
</dbReference>
<dbReference type="Proteomes" id="UP001499843">
    <property type="component" value="Unassembled WGS sequence"/>
</dbReference>
<keyword evidence="1" id="KW-0732">Signal</keyword>
<feature type="signal peptide" evidence="1">
    <location>
        <begin position="1"/>
        <end position="20"/>
    </location>
</feature>
<evidence type="ECO:0008006" key="4">
    <source>
        <dbReference type="Google" id="ProtNLM"/>
    </source>
</evidence>
<evidence type="ECO:0000256" key="1">
    <source>
        <dbReference type="SAM" id="SignalP"/>
    </source>
</evidence>
<dbReference type="PROSITE" id="PS51257">
    <property type="entry name" value="PROKAR_LIPOPROTEIN"/>
    <property type="match status" value="1"/>
</dbReference>
<protein>
    <recommendedName>
        <fullName evidence="4">Lipoprotein</fullName>
    </recommendedName>
</protein>
<proteinExistence type="predicted"/>
<feature type="chain" id="PRO_5046610765" description="Lipoprotein" evidence="1">
    <location>
        <begin position="21"/>
        <end position="151"/>
    </location>
</feature>
<sequence length="151" mass="15854">MTNPAWRWPSAALIALFVLAGCGGTDNPQSPTAAEAGATLKEHITRTFEGAQAKDVQVTDPGGKDVPCSEGKVKRTYAATARNDIGSGDPNSMLLVMAGALDTVAEYDLTAPGQRTMQDLVSKKFRTHIVLSSPAKHVMVISGETDCLLPG</sequence>
<reference evidence="3" key="1">
    <citation type="journal article" date="2019" name="Int. J. Syst. Evol. Microbiol.">
        <title>The Global Catalogue of Microorganisms (GCM) 10K type strain sequencing project: providing services to taxonomists for standard genome sequencing and annotation.</title>
        <authorList>
            <consortium name="The Broad Institute Genomics Platform"/>
            <consortium name="The Broad Institute Genome Sequencing Center for Infectious Disease"/>
            <person name="Wu L."/>
            <person name="Ma J."/>
        </authorList>
    </citation>
    <scope>NUCLEOTIDE SEQUENCE [LARGE SCALE GENOMIC DNA]</scope>
    <source>
        <strain evidence="3">JCM 16114</strain>
    </source>
</reference>
<gene>
    <name evidence="2" type="ORF">GCM10009850_111200</name>
</gene>
<organism evidence="2 3">
    <name type="scientific">Nonomuraea monospora</name>
    <dbReference type="NCBI Taxonomy" id="568818"/>
    <lineage>
        <taxon>Bacteria</taxon>
        <taxon>Bacillati</taxon>
        <taxon>Actinomycetota</taxon>
        <taxon>Actinomycetes</taxon>
        <taxon>Streptosporangiales</taxon>
        <taxon>Streptosporangiaceae</taxon>
        <taxon>Nonomuraea</taxon>
    </lineage>
</organism>
<keyword evidence="3" id="KW-1185">Reference proteome</keyword>
<evidence type="ECO:0000313" key="2">
    <source>
        <dbReference type="EMBL" id="GAA2215652.1"/>
    </source>
</evidence>
<comment type="caution">
    <text evidence="2">The sequence shown here is derived from an EMBL/GenBank/DDBJ whole genome shotgun (WGS) entry which is preliminary data.</text>
</comment>
<name>A0ABP5PZ44_9ACTN</name>
<accession>A0ABP5PZ44</accession>
<evidence type="ECO:0000313" key="3">
    <source>
        <dbReference type="Proteomes" id="UP001499843"/>
    </source>
</evidence>